<feature type="region of interest" description="Disordered" evidence="1">
    <location>
        <begin position="1"/>
        <end position="46"/>
    </location>
</feature>
<evidence type="ECO:0000313" key="4">
    <source>
        <dbReference type="Proteomes" id="UP000198348"/>
    </source>
</evidence>
<dbReference type="InterPro" id="IPR035166">
    <property type="entry name" value="DUF5336"/>
</dbReference>
<feature type="transmembrane region" description="Helical" evidence="2">
    <location>
        <begin position="79"/>
        <end position="98"/>
    </location>
</feature>
<name>A0A238VVS3_9PSEU</name>
<organism evidence="3 4">
    <name type="scientific">Haloechinothrix alba</name>
    <dbReference type="NCBI Taxonomy" id="664784"/>
    <lineage>
        <taxon>Bacteria</taxon>
        <taxon>Bacillati</taxon>
        <taxon>Actinomycetota</taxon>
        <taxon>Actinomycetes</taxon>
        <taxon>Pseudonocardiales</taxon>
        <taxon>Pseudonocardiaceae</taxon>
        <taxon>Haloechinothrix</taxon>
    </lineage>
</organism>
<evidence type="ECO:0000256" key="2">
    <source>
        <dbReference type="SAM" id="Phobius"/>
    </source>
</evidence>
<protein>
    <submittedName>
        <fullName evidence="3">Uncharacterized protein</fullName>
    </submittedName>
</protein>
<reference evidence="3 4" key="1">
    <citation type="submission" date="2017-06" db="EMBL/GenBank/DDBJ databases">
        <authorList>
            <person name="Kim H.J."/>
            <person name="Triplett B.A."/>
        </authorList>
    </citation>
    <scope>NUCLEOTIDE SEQUENCE [LARGE SCALE GENOMIC DNA]</scope>
    <source>
        <strain evidence="3 4">DSM 45207</strain>
    </source>
</reference>
<keyword evidence="2" id="KW-0472">Membrane</keyword>
<keyword evidence="2" id="KW-1133">Transmembrane helix</keyword>
<accession>A0A238VVS3</accession>
<feature type="compositionally biased region" description="Polar residues" evidence="1">
    <location>
        <begin position="229"/>
        <end position="260"/>
    </location>
</feature>
<feature type="compositionally biased region" description="Low complexity" evidence="1">
    <location>
        <begin position="9"/>
        <end position="29"/>
    </location>
</feature>
<feature type="region of interest" description="Disordered" evidence="1">
    <location>
        <begin position="162"/>
        <end position="270"/>
    </location>
</feature>
<dbReference type="Pfam" id="PF17270">
    <property type="entry name" value="DUF5336"/>
    <property type="match status" value="1"/>
</dbReference>
<dbReference type="AlphaFoldDB" id="A0A238VVS3"/>
<keyword evidence="2" id="KW-0812">Transmembrane</keyword>
<dbReference type="RefSeq" id="WP_245818548.1">
    <property type="nucleotide sequence ID" value="NZ_FZNW01000004.1"/>
</dbReference>
<dbReference type="EMBL" id="FZNW01000004">
    <property type="protein sequence ID" value="SNR37589.1"/>
    <property type="molecule type" value="Genomic_DNA"/>
</dbReference>
<keyword evidence="4" id="KW-1185">Reference proteome</keyword>
<feature type="transmembrane region" description="Helical" evidence="2">
    <location>
        <begin position="52"/>
        <end position="73"/>
    </location>
</feature>
<dbReference type="Proteomes" id="UP000198348">
    <property type="component" value="Unassembled WGS sequence"/>
</dbReference>
<evidence type="ECO:0000313" key="3">
    <source>
        <dbReference type="EMBL" id="SNR37589.1"/>
    </source>
</evidence>
<sequence>MTMPSSGFPAQGPQQAQQAYRPQPNPQAQGTQFLPSVPGHGSGGTGRPAPPLGLILALVVTALGVGSYFVSFADVVPASSPKVMFLLVGGLLAALHALPGGPRSLPFAALLSVTGFLLALSAMIDAASVAGPLVVLLIMALLQMAAAVVALLLEYGVLPPPSQQPAPPQPGQYVQPGSQSPYGQQMPPQQQTQQQPQHGAFGTPAPQGAQSPAHGYPQPGQFAGPAAGQQEQVPSPQPTQYAPHQGQFHQHSATQAQSGSEYAEGEQRAD</sequence>
<feature type="transmembrane region" description="Helical" evidence="2">
    <location>
        <begin position="130"/>
        <end position="153"/>
    </location>
</feature>
<feature type="transmembrane region" description="Helical" evidence="2">
    <location>
        <begin position="105"/>
        <end position="124"/>
    </location>
</feature>
<gene>
    <name evidence="3" type="ORF">SAMN06265360_10449</name>
</gene>
<evidence type="ECO:0000256" key="1">
    <source>
        <dbReference type="SAM" id="MobiDB-lite"/>
    </source>
</evidence>
<feature type="compositionally biased region" description="Low complexity" evidence="1">
    <location>
        <begin position="171"/>
        <end position="197"/>
    </location>
</feature>
<proteinExistence type="predicted"/>